<dbReference type="Pfam" id="PF06859">
    <property type="entry name" value="Bin3"/>
    <property type="match status" value="1"/>
</dbReference>
<keyword evidence="2 6" id="KW-0489">Methyltransferase</keyword>
<dbReference type="GO" id="GO:0008173">
    <property type="term" value="F:RNA methyltransferase activity"/>
    <property type="evidence" value="ECO:0007669"/>
    <property type="project" value="UniProtKB-UniRule"/>
</dbReference>
<evidence type="ECO:0000259" key="8">
    <source>
        <dbReference type="PROSITE" id="PS51515"/>
    </source>
</evidence>
<dbReference type="EC" id="2.1.1.-" evidence="6"/>
<reference evidence="9" key="1">
    <citation type="journal article" date="2021" name="bioRxiv">
        <title>Whole Genome Assembly and Annotation of Northern Wild Rice, Zizania palustris L., Supports a Whole Genome Duplication in the Zizania Genus.</title>
        <authorList>
            <person name="Haas M."/>
            <person name="Kono T."/>
            <person name="Macchietto M."/>
            <person name="Millas R."/>
            <person name="McGilp L."/>
            <person name="Shao M."/>
            <person name="Duquette J."/>
            <person name="Hirsch C.N."/>
            <person name="Kimball J."/>
        </authorList>
    </citation>
    <scope>NUCLEOTIDE SEQUENCE</scope>
    <source>
        <tissue evidence="9">Fresh leaf tissue</tissue>
    </source>
</reference>
<dbReference type="InterPro" id="IPR010675">
    <property type="entry name" value="Bin3_C"/>
</dbReference>
<reference evidence="9" key="2">
    <citation type="submission" date="2021-02" db="EMBL/GenBank/DDBJ databases">
        <authorList>
            <person name="Kimball J.A."/>
            <person name="Haas M.W."/>
            <person name="Macchietto M."/>
            <person name="Kono T."/>
            <person name="Duquette J."/>
            <person name="Shao M."/>
        </authorList>
    </citation>
    <scope>NUCLEOTIDE SEQUENCE</scope>
    <source>
        <tissue evidence="9">Fresh leaf tissue</tissue>
    </source>
</reference>
<proteinExistence type="inferred from homology"/>
<evidence type="ECO:0000256" key="5">
    <source>
        <dbReference type="PROSITE-ProRule" id="PRU00848"/>
    </source>
</evidence>
<organism evidence="9 10">
    <name type="scientific">Zizania palustris</name>
    <name type="common">Northern wild rice</name>
    <dbReference type="NCBI Taxonomy" id="103762"/>
    <lineage>
        <taxon>Eukaryota</taxon>
        <taxon>Viridiplantae</taxon>
        <taxon>Streptophyta</taxon>
        <taxon>Embryophyta</taxon>
        <taxon>Tracheophyta</taxon>
        <taxon>Spermatophyta</taxon>
        <taxon>Magnoliopsida</taxon>
        <taxon>Liliopsida</taxon>
        <taxon>Poales</taxon>
        <taxon>Poaceae</taxon>
        <taxon>BOP clade</taxon>
        <taxon>Oryzoideae</taxon>
        <taxon>Oryzeae</taxon>
        <taxon>Zizaniinae</taxon>
        <taxon>Zizania</taxon>
    </lineage>
</organism>
<dbReference type="PROSITE" id="PS51515">
    <property type="entry name" value="BIN3_SAM"/>
    <property type="match status" value="1"/>
</dbReference>
<sequence length="275" mass="30959">MAPATAPEDAAPPPSSAKGAKGEAKRKQSNGRGEGGGEGGQGPKRKRKEVFIYGNYRNYYGYRIDRNIGEDPRLEIFKRKWFEGKDCLDIGCNQGLVTIGLAMKFKCQGILGIDIDSGLIESANWNLRRMSRLDKLSVENTKAQKSSDSPSEICAEKMSSEISNGDISNIRQHDIFKVVSFRCENFVESKSMSKWSEHYDTIVCLSVTKWIHLNWGDDGIITLFTKIWRLLRPGGILLWSLNLGPHIGETDWFQRLPGRTSIPSKYIQTNSGRYF</sequence>
<dbReference type="Proteomes" id="UP000729402">
    <property type="component" value="Unassembled WGS sequence"/>
</dbReference>
<keyword evidence="4 5" id="KW-0949">S-adenosyl-L-methionine</keyword>
<evidence type="ECO:0000256" key="3">
    <source>
        <dbReference type="ARBA" id="ARBA00022679"/>
    </source>
</evidence>
<evidence type="ECO:0000256" key="6">
    <source>
        <dbReference type="RuleBase" id="RU367087"/>
    </source>
</evidence>
<dbReference type="AlphaFoldDB" id="A0A8J5RLZ0"/>
<dbReference type="InterPro" id="IPR039772">
    <property type="entry name" value="Bin3-like"/>
</dbReference>
<feature type="compositionally biased region" description="Gly residues" evidence="7">
    <location>
        <begin position="32"/>
        <end position="42"/>
    </location>
</feature>
<keyword evidence="10" id="KW-1185">Reference proteome</keyword>
<accession>A0A8J5RLZ0</accession>
<dbReference type="OrthoDB" id="10017101at2759"/>
<dbReference type="GO" id="GO:0032259">
    <property type="term" value="P:methylation"/>
    <property type="evidence" value="ECO:0007669"/>
    <property type="project" value="UniProtKB-KW"/>
</dbReference>
<feature type="region of interest" description="Disordered" evidence="7">
    <location>
        <begin position="1"/>
        <end position="44"/>
    </location>
</feature>
<dbReference type="EMBL" id="JAAALK010000290">
    <property type="protein sequence ID" value="KAG8048119.1"/>
    <property type="molecule type" value="Genomic_DNA"/>
</dbReference>
<comment type="similarity">
    <text evidence="1 6">Belongs to the methyltransferase superfamily.</text>
</comment>
<evidence type="ECO:0000313" key="9">
    <source>
        <dbReference type="EMBL" id="KAG8048119.1"/>
    </source>
</evidence>
<gene>
    <name evidence="9" type="ORF">GUJ93_ZPchr0008g14090</name>
</gene>
<protein>
    <recommendedName>
        <fullName evidence="6">RNA methyltransferase</fullName>
        <ecNumber evidence="6">2.1.1.-</ecNumber>
    </recommendedName>
</protein>
<dbReference type="PANTHER" id="PTHR12315">
    <property type="entry name" value="BICOID-INTERACTING PROTEIN RELATED"/>
    <property type="match status" value="1"/>
</dbReference>
<dbReference type="GO" id="GO:0040031">
    <property type="term" value="P:snRNA modification"/>
    <property type="evidence" value="ECO:0007669"/>
    <property type="project" value="TreeGrafter"/>
</dbReference>
<dbReference type="GO" id="GO:0017069">
    <property type="term" value="F:snRNA binding"/>
    <property type="evidence" value="ECO:0007669"/>
    <property type="project" value="TreeGrafter"/>
</dbReference>
<comment type="caution">
    <text evidence="9">The sequence shown here is derived from an EMBL/GenBank/DDBJ whole genome shotgun (WGS) entry which is preliminary data.</text>
</comment>
<evidence type="ECO:0000256" key="4">
    <source>
        <dbReference type="ARBA" id="ARBA00022691"/>
    </source>
</evidence>
<keyword evidence="3 6" id="KW-0808">Transferase</keyword>
<name>A0A8J5RLZ0_ZIZPA</name>
<dbReference type="PANTHER" id="PTHR12315:SF0">
    <property type="entry name" value="7SK SNRNA METHYLPHOSPHATE CAPPING ENZYME"/>
    <property type="match status" value="1"/>
</dbReference>
<evidence type="ECO:0000313" key="10">
    <source>
        <dbReference type="Proteomes" id="UP000729402"/>
    </source>
</evidence>
<evidence type="ECO:0000256" key="7">
    <source>
        <dbReference type="SAM" id="MobiDB-lite"/>
    </source>
</evidence>
<evidence type="ECO:0000256" key="1">
    <source>
        <dbReference type="ARBA" id="ARBA00008361"/>
    </source>
</evidence>
<dbReference type="InterPro" id="IPR024160">
    <property type="entry name" value="BIN3_SAM-bd_dom"/>
</dbReference>
<dbReference type="GO" id="GO:0008171">
    <property type="term" value="F:O-methyltransferase activity"/>
    <property type="evidence" value="ECO:0007669"/>
    <property type="project" value="UniProtKB-UniRule"/>
</dbReference>
<feature type="domain" description="Bin3-type SAM" evidence="8">
    <location>
        <begin position="71"/>
        <end position="275"/>
    </location>
</feature>
<evidence type="ECO:0000256" key="2">
    <source>
        <dbReference type="ARBA" id="ARBA00022603"/>
    </source>
</evidence>